<gene>
    <name evidence="2" type="ORF">J3U88_17390</name>
</gene>
<feature type="region of interest" description="Disordered" evidence="1">
    <location>
        <begin position="1"/>
        <end position="37"/>
    </location>
</feature>
<dbReference type="Proteomes" id="UP000664417">
    <property type="component" value="Unassembled WGS sequence"/>
</dbReference>
<proteinExistence type="predicted"/>
<keyword evidence="3" id="KW-1185">Reference proteome</keyword>
<protein>
    <submittedName>
        <fullName evidence="2">Uncharacterized protein</fullName>
    </submittedName>
</protein>
<sequence>MVFSWFKKKPRRKQKPAALMPRPKDEIRPEDLEPIRGHDRREDLAKMGGAEEVATIIRGMLAEDRDKK</sequence>
<dbReference type="AlphaFoldDB" id="A0A8J7U3C9"/>
<dbReference type="EMBL" id="JAFREP010000016">
    <property type="protein sequence ID" value="MBO1320253.1"/>
    <property type="molecule type" value="Genomic_DNA"/>
</dbReference>
<reference evidence="2" key="1">
    <citation type="submission" date="2021-03" db="EMBL/GenBank/DDBJ databases">
        <authorList>
            <person name="Wang G."/>
        </authorList>
    </citation>
    <scope>NUCLEOTIDE SEQUENCE</scope>
    <source>
        <strain evidence="2">KCTC 12899</strain>
    </source>
</reference>
<name>A0A8J7U3C9_9BACT</name>
<evidence type="ECO:0000313" key="3">
    <source>
        <dbReference type="Proteomes" id="UP000664417"/>
    </source>
</evidence>
<feature type="compositionally biased region" description="Basic and acidic residues" evidence="1">
    <location>
        <begin position="22"/>
        <end position="37"/>
    </location>
</feature>
<evidence type="ECO:0000256" key="1">
    <source>
        <dbReference type="SAM" id="MobiDB-lite"/>
    </source>
</evidence>
<accession>A0A8J7U3C9</accession>
<organism evidence="2 3">
    <name type="scientific">Acanthopleuribacter pedis</name>
    <dbReference type="NCBI Taxonomy" id="442870"/>
    <lineage>
        <taxon>Bacteria</taxon>
        <taxon>Pseudomonadati</taxon>
        <taxon>Acidobacteriota</taxon>
        <taxon>Holophagae</taxon>
        <taxon>Acanthopleuribacterales</taxon>
        <taxon>Acanthopleuribacteraceae</taxon>
        <taxon>Acanthopleuribacter</taxon>
    </lineage>
</organism>
<comment type="caution">
    <text evidence="2">The sequence shown here is derived from an EMBL/GenBank/DDBJ whole genome shotgun (WGS) entry which is preliminary data.</text>
</comment>
<evidence type="ECO:0000313" key="2">
    <source>
        <dbReference type="EMBL" id="MBO1320253.1"/>
    </source>
</evidence>
<dbReference type="RefSeq" id="WP_207860207.1">
    <property type="nucleotide sequence ID" value="NZ_JAFREP010000016.1"/>
</dbReference>
<feature type="compositionally biased region" description="Basic residues" evidence="1">
    <location>
        <begin position="1"/>
        <end position="15"/>
    </location>
</feature>